<accession>A0A1H6F4L8</accession>
<keyword evidence="2" id="KW-1185">Reference proteome</keyword>
<protein>
    <submittedName>
        <fullName evidence="1">Uncharacterized protein</fullName>
    </submittedName>
</protein>
<gene>
    <name evidence="1" type="ORF">MBHS_00167</name>
</gene>
<dbReference type="AlphaFoldDB" id="A0A1H6F4L8"/>
<dbReference type="RefSeq" id="WP_103918397.1">
    <property type="nucleotide sequence ID" value="NZ_FMSV02000044.1"/>
</dbReference>
<proteinExistence type="predicted"/>
<dbReference type="Proteomes" id="UP000236724">
    <property type="component" value="Unassembled WGS sequence"/>
</dbReference>
<evidence type="ECO:0000313" key="2">
    <source>
        <dbReference type="Proteomes" id="UP000236724"/>
    </source>
</evidence>
<organism evidence="1 2">
    <name type="scientific">Candidatus Venteria ishoeyi</name>
    <dbReference type="NCBI Taxonomy" id="1899563"/>
    <lineage>
        <taxon>Bacteria</taxon>
        <taxon>Pseudomonadati</taxon>
        <taxon>Pseudomonadota</taxon>
        <taxon>Gammaproteobacteria</taxon>
        <taxon>Thiotrichales</taxon>
        <taxon>Thiotrichaceae</taxon>
        <taxon>Venteria</taxon>
    </lineage>
</organism>
<reference evidence="1 2" key="1">
    <citation type="submission" date="2016-10" db="EMBL/GenBank/DDBJ databases">
        <authorList>
            <person name="de Groot N.N."/>
        </authorList>
    </citation>
    <scope>NUCLEOTIDE SEQUENCE [LARGE SCALE GENOMIC DNA]</scope>
    <source>
        <strain evidence="1">MBHS1</strain>
    </source>
</reference>
<name>A0A1H6F4L8_9GAMM</name>
<evidence type="ECO:0000313" key="1">
    <source>
        <dbReference type="EMBL" id="SEH04321.1"/>
    </source>
</evidence>
<dbReference type="EMBL" id="FMSV02000044">
    <property type="protein sequence ID" value="SEH04321.1"/>
    <property type="molecule type" value="Genomic_DNA"/>
</dbReference>
<sequence>MTTPYSTALTVDISPTDTLKSLQAKLAGLSIHQLSLLWEASQAAYNAEVALRLQRKEVKK</sequence>